<evidence type="ECO:0000313" key="9">
    <source>
        <dbReference type="EMBL" id="TWI29266.1"/>
    </source>
</evidence>
<dbReference type="InterPro" id="IPR002781">
    <property type="entry name" value="TM_pro_TauE-like"/>
</dbReference>
<keyword evidence="6 8" id="KW-1133">Transmembrane helix</keyword>
<keyword evidence="7 8" id="KW-0472">Membrane</keyword>
<name>A0A562NAU2_9RHOB</name>
<feature type="transmembrane region" description="Helical" evidence="8">
    <location>
        <begin position="216"/>
        <end position="234"/>
    </location>
</feature>
<dbReference type="AlphaFoldDB" id="A0A562NAU2"/>
<dbReference type="PANTHER" id="PTHR30269:SF37">
    <property type="entry name" value="MEMBRANE TRANSPORTER PROTEIN"/>
    <property type="match status" value="1"/>
</dbReference>
<evidence type="ECO:0000256" key="3">
    <source>
        <dbReference type="ARBA" id="ARBA00022448"/>
    </source>
</evidence>
<sequence>MTILTFLGLSLAVGLSAFIQGSVGIGFALIMAPIFAFVAPSYLPVALLILMLPLNFLVFFREREATDWPGASWIMVGRFFGTFLGMWVLVALSLRQLEVAVGLFTVLAALIALMAPPFNPTKGSALGIGLFTGVTETATGIGGPPLALLYQHAAGPVLRSTVALCFLAGEVISLVILAISGAVHAAQITAAAYLIPATLVGTVLSRLSHARINGPALRMAVLIFSIASGVILMLKG</sequence>
<keyword evidence="10" id="KW-1185">Reference proteome</keyword>
<dbReference type="EMBL" id="VLKU01000015">
    <property type="protein sequence ID" value="TWI29266.1"/>
    <property type="molecule type" value="Genomic_DNA"/>
</dbReference>
<keyword evidence="5 8" id="KW-0812">Transmembrane</keyword>
<feature type="transmembrane region" description="Helical" evidence="8">
    <location>
        <begin position="185"/>
        <end position="204"/>
    </location>
</feature>
<feature type="transmembrane region" description="Helical" evidence="8">
    <location>
        <begin position="99"/>
        <end position="118"/>
    </location>
</feature>
<comment type="subcellular location">
    <subcellularLocation>
        <location evidence="1 8">Cell membrane</location>
        <topology evidence="1 8">Multi-pass membrane protein</topology>
    </subcellularLocation>
</comment>
<dbReference type="GO" id="GO:0005886">
    <property type="term" value="C:plasma membrane"/>
    <property type="evidence" value="ECO:0007669"/>
    <property type="project" value="UniProtKB-SubCell"/>
</dbReference>
<evidence type="ECO:0000256" key="8">
    <source>
        <dbReference type="RuleBase" id="RU363041"/>
    </source>
</evidence>
<dbReference type="Pfam" id="PF01925">
    <property type="entry name" value="TauE"/>
    <property type="match status" value="1"/>
</dbReference>
<dbReference type="InterPro" id="IPR052017">
    <property type="entry name" value="TSUP"/>
</dbReference>
<evidence type="ECO:0000313" key="10">
    <source>
        <dbReference type="Proteomes" id="UP000316225"/>
    </source>
</evidence>
<keyword evidence="4 8" id="KW-1003">Cell membrane</keyword>
<feature type="transmembrane region" description="Helical" evidence="8">
    <location>
        <begin position="72"/>
        <end position="92"/>
    </location>
</feature>
<evidence type="ECO:0000256" key="4">
    <source>
        <dbReference type="ARBA" id="ARBA00022475"/>
    </source>
</evidence>
<proteinExistence type="inferred from homology"/>
<feature type="transmembrane region" description="Helical" evidence="8">
    <location>
        <begin position="124"/>
        <end position="149"/>
    </location>
</feature>
<comment type="similarity">
    <text evidence="2 8">Belongs to the 4-toluene sulfonate uptake permease (TSUP) (TC 2.A.102) family.</text>
</comment>
<evidence type="ECO:0000256" key="6">
    <source>
        <dbReference type="ARBA" id="ARBA00022989"/>
    </source>
</evidence>
<gene>
    <name evidence="9" type="ORF">IQ24_03746</name>
</gene>
<evidence type="ECO:0000256" key="1">
    <source>
        <dbReference type="ARBA" id="ARBA00004651"/>
    </source>
</evidence>
<evidence type="ECO:0000256" key="5">
    <source>
        <dbReference type="ARBA" id="ARBA00022692"/>
    </source>
</evidence>
<accession>A0A562NAU2</accession>
<keyword evidence="3" id="KW-0813">Transport</keyword>
<reference evidence="9 10" key="1">
    <citation type="journal article" date="2015" name="Stand. Genomic Sci.">
        <title>Genomic Encyclopedia of Bacterial and Archaeal Type Strains, Phase III: the genomes of soil and plant-associated and newly described type strains.</title>
        <authorList>
            <person name="Whitman W.B."/>
            <person name="Woyke T."/>
            <person name="Klenk H.P."/>
            <person name="Zhou Y."/>
            <person name="Lilburn T.G."/>
            <person name="Beck B.J."/>
            <person name="De Vos P."/>
            <person name="Vandamme P."/>
            <person name="Eisen J.A."/>
            <person name="Garrity G."/>
            <person name="Hugenholtz P."/>
            <person name="Kyrpides N.C."/>
        </authorList>
    </citation>
    <scope>NUCLEOTIDE SEQUENCE [LARGE SCALE GENOMIC DNA]</scope>
    <source>
        <strain evidence="9 10">CGMCC 1.5364</strain>
    </source>
</reference>
<dbReference type="RefSeq" id="WP_145399832.1">
    <property type="nucleotide sequence ID" value="NZ_VLKU01000015.1"/>
</dbReference>
<feature type="transmembrane region" description="Helical" evidence="8">
    <location>
        <begin position="42"/>
        <end position="60"/>
    </location>
</feature>
<dbReference type="OrthoDB" id="5472127at2"/>
<evidence type="ECO:0000256" key="7">
    <source>
        <dbReference type="ARBA" id="ARBA00023136"/>
    </source>
</evidence>
<feature type="transmembrane region" description="Helical" evidence="8">
    <location>
        <begin position="6"/>
        <end position="30"/>
    </location>
</feature>
<dbReference type="PANTHER" id="PTHR30269">
    <property type="entry name" value="TRANSMEMBRANE PROTEIN YFCA"/>
    <property type="match status" value="1"/>
</dbReference>
<dbReference type="Proteomes" id="UP000316225">
    <property type="component" value="Unassembled WGS sequence"/>
</dbReference>
<feature type="transmembrane region" description="Helical" evidence="8">
    <location>
        <begin position="161"/>
        <end position="179"/>
    </location>
</feature>
<protein>
    <recommendedName>
        <fullName evidence="8">Probable membrane transporter protein</fullName>
    </recommendedName>
</protein>
<organism evidence="9 10">
    <name type="scientific">Paracoccus sulfuroxidans</name>
    <dbReference type="NCBI Taxonomy" id="384678"/>
    <lineage>
        <taxon>Bacteria</taxon>
        <taxon>Pseudomonadati</taxon>
        <taxon>Pseudomonadota</taxon>
        <taxon>Alphaproteobacteria</taxon>
        <taxon>Rhodobacterales</taxon>
        <taxon>Paracoccaceae</taxon>
        <taxon>Paracoccus</taxon>
    </lineage>
</organism>
<evidence type="ECO:0000256" key="2">
    <source>
        <dbReference type="ARBA" id="ARBA00009142"/>
    </source>
</evidence>
<comment type="caution">
    <text evidence="9">The sequence shown here is derived from an EMBL/GenBank/DDBJ whole genome shotgun (WGS) entry which is preliminary data.</text>
</comment>